<feature type="transmembrane region" description="Helical" evidence="1">
    <location>
        <begin position="174"/>
        <end position="194"/>
    </location>
</feature>
<feature type="transmembrane region" description="Helical" evidence="1">
    <location>
        <begin position="24"/>
        <end position="41"/>
    </location>
</feature>
<gene>
    <name evidence="3" type="ORF">UFOPK1493_00878</name>
</gene>
<keyword evidence="1" id="KW-0472">Membrane</keyword>
<evidence type="ECO:0000259" key="2">
    <source>
        <dbReference type="Pfam" id="PF07885"/>
    </source>
</evidence>
<organism evidence="3">
    <name type="scientific">freshwater metagenome</name>
    <dbReference type="NCBI Taxonomy" id="449393"/>
    <lineage>
        <taxon>unclassified sequences</taxon>
        <taxon>metagenomes</taxon>
        <taxon>ecological metagenomes</taxon>
    </lineage>
</organism>
<keyword evidence="1" id="KW-0812">Transmembrane</keyword>
<feature type="transmembrane region" description="Helical" evidence="1">
    <location>
        <begin position="99"/>
        <end position="122"/>
    </location>
</feature>
<protein>
    <submittedName>
        <fullName evidence="3">Unannotated protein</fullName>
    </submittedName>
</protein>
<name>A0A6J6CBY8_9ZZZZ</name>
<dbReference type="InterPro" id="IPR013099">
    <property type="entry name" value="K_chnl_dom"/>
</dbReference>
<evidence type="ECO:0000313" key="3">
    <source>
        <dbReference type="EMBL" id="CAB4548677.1"/>
    </source>
</evidence>
<dbReference type="EMBL" id="CAEZSR010000021">
    <property type="protein sequence ID" value="CAB4548677.1"/>
    <property type="molecule type" value="Genomic_DNA"/>
</dbReference>
<sequence length="230" mass="24007">MSDAHAPAGPPVEEADTQAPVRRYWRLFLTVVALFVVQAAFQGGPVARVLEVVLAGTALVLAAQLEAGRERVLRIAVLVAVGSLVLAVLRVALGRDGDAGGGLLLVNGLVVAVGPVLILRSIARHPTVSVRTMIGALTTYVLIGLFFAMVYRAILLIDPGAFASATGDLDPAAMQYFSFVALTTVGFGDITPVASLTRTLVVLEALIGQIYLVTVVALVVGNLGRSRRQG</sequence>
<keyword evidence="1" id="KW-1133">Transmembrane helix</keyword>
<accession>A0A6J6CBY8</accession>
<dbReference type="Pfam" id="PF07885">
    <property type="entry name" value="Ion_trans_2"/>
    <property type="match status" value="1"/>
</dbReference>
<reference evidence="3" key="1">
    <citation type="submission" date="2020-05" db="EMBL/GenBank/DDBJ databases">
        <authorList>
            <person name="Chiriac C."/>
            <person name="Salcher M."/>
            <person name="Ghai R."/>
            <person name="Kavagutti S V."/>
        </authorList>
    </citation>
    <scope>NUCLEOTIDE SEQUENCE</scope>
</reference>
<proteinExistence type="predicted"/>
<feature type="domain" description="Potassium channel" evidence="2">
    <location>
        <begin position="144"/>
        <end position="220"/>
    </location>
</feature>
<dbReference type="SUPFAM" id="SSF81324">
    <property type="entry name" value="Voltage-gated potassium channels"/>
    <property type="match status" value="1"/>
</dbReference>
<feature type="transmembrane region" description="Helical" evidence="1">
    <location>
        <begin position="72"/>
        <end position="93"/>
    </location>
</feature>
<dbReference type="AlphaFoldDB" id="A0A6J6CBY8"/>
<dbReference type="Gene3D" id="1.10.287.70">
    <property type="match status" value="1"/>
</dbReference>
<feature type="transmembrane region" description="Helical" evidence="1">
    <location>
        <begin position="134"/>
        <end position="154"/>
    </location>
</feature>
<feature type="transmembrane region" description="Helical" evidence="1">
    <location>
        <begin position="201"/>
        <end position="220"/>
    </location>
</feature>
<evidence type="ECO:0000256" key="1">
    <source>
        <dbReference type="SAM" id="Phobius"/>
    </source>
</evidence>
<feature type="transmembrane region" description="Helical" evidence="1">
    <location>
        <begin position="47"/>
        <end position="65"/>
    </location>
</feature>